<gene>
    <name evidence="2" type="ORF">WN944_011024</name>
</gene>
<feature type="compositionally biased region" description="Basic residues" evidence="1">
    <location>
        <begin position="95"/>
        <end position="104"/>
    </location>
</feature>
<proteinExistence type="predicted"/>
<dbReference type="Proteomes" id="UP001428341">
    <property type="component" value="Unassembled WGS sequence"/>
</dbReference>
<comment type="caution">
    <text evidence="2">The sequence shown here is derived from an EMBL/GenBank/DDBJ whole genome shotgun (WGS) entry which is preliminary data.</text>
</comment>
<evidence type="ECO:0000256" key="1">
    <source>
        <dbReference type="SAM" id="MobiDB-lite"/>
    </source>
</evidence>
<evidence type="ECO:0000313" key="3">
    <source>
        <dbReference type="Proteomes" id="UP001428341"/>
    </source>
</evidence>
<protein>
    <submittedName>
        <fullName evidence="2">Uncharacterized protein</fullName>
    </submittedName>
</protein>
<name>A0AAP0MXI3_9ROSI</name>
<feature type="compositionally biased region" description="Basic and acidic residues" evidence="1">
    <location>
        <begin position="83"/>
        <end position="92"/>
    </location>
</feature>
<sequence length="237" mass="26289">MRISQAEGSALGSLMKKGETDLQKGTDCSKGAEIAGRELLPGKMSTVARKCSQDGRENEMIIEKQNMGSVGLNKLKNYMDDTPKSNETEMAGKGKLGKLKRWKSQARSQAIKEDKKNGSVSLKRPMETQGRLSPECKAWPYRFSSGKVKALTFFSHSDGGGGNRHHAVPIPSPNIGKSMLELKTNLNKTKWHQDAGHCMHAKRGTKREQEENTTIDIFKDEELELDILKLADDKNSN</sequence>
<feature type="region of interest" description="Disordered" evidence="1">
    <location>
        <begin position="83"/>
        <end position="121"/>
    </location>
</feature>
<evidence type="ECO:0000313" key="2">
    <source>
        <dbReference type="EMBL" id="KAK9222588.1"/>
    </source>
</evidence>
<dbReference type="EMBL" id="JBCGBO010000002">
    <property type="protein sequence ID" value="KAK9222588.1"/>
    <property type="molecule type" value="Genomic_DNA"/>
</dbReference>
<accession>A0AAP0MXI3</accession>
<dbReference type="AlphaFoldDB" id="A0AAP0MXI3"/>
<feature type="region of interest" description="Disordered" evidence="1">
    <location>
        <begin position="1"/>
        <end position="29"/>
    </location>
</feature>
<reference evidence="2 3" key="1">
    <citation type="submission" date="2024-05" db="EMBL/GenBank/DDBJ databases">
        <title>Haplotype-resolved chromosome-level genome assembly of Huyou (Citrus changshanensis).</title>
        <authorList>
            <person name="Miao C."/>
            <person name="Chen W."/>
            <person name="Wu Y."/>
            <person name="Wang L."/>
            <person name="Zhao S."/>
            <person name="Grierson D."/>
            <person name="Xu C."/>
            <person name="Chen K."/>
        </authorList>
    </citation>
    <scope>NUCLEOTIDE SEQUENCE [LARGE SCALE GENOMIC DNA]</scope>
    <source>
        <strain evidence="2">01-14</strain>
        <tissue evidence="2">Leaf</tissue>
    </source>
</reference>
<keyword evidence="3" id="KW-1185">Reference proteome</keyword>
<organism evidence="2 3">
    <name type="scientific">Citrus x changshan-huyou</name>
    <dbReference type="NCBI Taxonomy" id="2935761"/>
    <lineage>
        <taxon>Eukaryota</taxon>
        <taxon>Viridiplantae</taxon>
        <taxon>Streptophyta</taxon>
        <taxon>Embryophyta</taxon>
        <taxon>Tracheophyta</taxon>
        <taxon>Spermatophyta</taxon>
        <taxon>Magnoliopsida</taxon>
        <taxon>eudicotyledons</taxon>
        <taxon>Gunneridae</taxon>
        <taxon>Pentapetalae</taxon>
        <taxon>rosids</taxon>
        <taxon>malvids</taxon>
        <taxon>Sapindales</taxon>
        <taxon>Rutaceae</taxon>
        <taxon>Aurantioideae</taxon>
        <taxon>Citrus</taxon>
    </lineage>
</organism>